<evidence type="ECO:0000313" key="3">
    <source>
        <dbReference type="Proteomes" id="UP000809789"/>
    </source>
</evidence>
<keyword evidence="3" id="KW-1185">Reference proteome</keyword>
<dbReference type="Proteomes" id="UP000809789">
    <property type="component" value="Unassembled WGS sequence"/>
</dbReference>
<evidence type="ECO:0000313" key="2">
    <source>
        <dbReference type="EMBL" id="KAG8630996.1"/>
    </source>
</evidence>
<evidence type="ECO:0000256" key="1">
    <source>
        <dbReference type="SAM" id="MobiDB-lite"/>
    </source>
</evidence>
<sequence>MDCHYFNTAPSCSGIAKTNRPVFTTEVDANTTSYRYFNTVPIGGIPIPPVRLPNDTAYLFCEVRLNPVPWYTWTSNSAWPTVGTEAHKVVIDSATVPLASLAAYISTALPDLQQAGLEVLSPSQSGTTPQRPVPALVVDDQTLLPSSSPMTIDGHVISLPAQPTPAPSTESPGSELMVAVDGTTMPLSQATAIPELNDVDMQVTTKQIQIVRRGETVGENVAGWIMRGLGASSASPAGNTAGSGNGQGGTVQSGSRARNGTVAFTGPSTRLRPVFALGLASLCVGIVASL</sequence>
<dbReference type="OrthoDB" id="3965411at2759"/>
<dbReference type="AlphaFoldDB" id="A0A8K0LAT8"/>
<dbReference type="EMBL" id="JAESVG020000001">
    <property type="protein sequence ID" value="KAG8630996.1"/>
    <property type="molecule type" value="Genomic_DNA"/>
</dbReference>
<feature type="compositionally biased region" description="Gly residues" evidence="1">
    <location>
        <begin position="241"/>
        <end position="251"/>
    </location>
</feature>
<organism evidence="2 3">
    <name type="scientific">Elsinoe batatas</name>
    <dbReference type="NCBI Taxonomy" id="2601811"/>
    <lineage>
        <taxon>Eukaryota</taxon>
        <taxon>Fungi</taxon>
        <taxon>Dikarya</taxon>
        <taxon>Ascomycota</taxon>
        <taxon>Pezizomycotina</taxon>
        <taxon>Dothideomycetes</taxon>
        <taxon>Dothideomycetidae</taxon>
        <taxon>Myriangiales</taxon>
        <taxon>Elsinoaceae</taxon>
        <taxon>Elsinoe</taxon>
    </lineage>
</organism>
<reference evidence="2" key="1">
    <citation type="submission" date="2021-07" db="EMBL/GenBank/DDBJ databases">
        <title>Elsinoe batatas strain:CRI-CJ2 Genome sequencing and assembly.</title>
        <authorList>
            <person name="Huang L."/>
        </authorList>
    </citation>
    <scope>NUCLEOTIDE SEQUENCE</scope>
    <source>
        <strain evidence="2">CRI-CJ2</strain>
    </source>
</reference>
<comment type="caution">
    <text evidence="2">The sequence shown here is derived from an EMBL/GenBank/DDBJ whole genome shotgun (WGS) entry which is preliminary data.</text>
</comment>
<name>A0A8K0LAT8_9PEZI</name>
<feature type="region of interest" description="Disordered" evidence="1">
    <location>
        <begin position="233"/>
        <end position="260"/>
    </location>
</feature>
<proteinExistence type="predicted"/>
<protein>
    <submittedName>
        <fullName evidence="2">Uncharacterized protein</fullName>
    </submittedName>
</protein>
<accession>A0A8K0LAT8</accession>
<gene>
    <name evidence="2" type="ORF">KVT40_000136</name>
</gene>